<evidence type="ECO:0000313" key="1">
    <source>
        <dbReference type="EMBL" id="AUP78502.1"/>
    </source>
</evidence>
<gene>
    <name evidence="1" type="ORF">C1H87_07170</name>
</gene>
<evidence type="ECO:0008006" key="3">
    <source>
        <dbReference type="Google" id="ProtNLM"/>
    </source>
</evidence>
<proteinExistence type="predicted"/>
<dbReference type="InterPro" id="IPR008979">
    <property type="entry name" value="Galactose-bd-like_sf"/>
</dbReference>
<dbReference type="SUPFAM" id="SSF49785">
    <property type="entry name" value="Galactose-binding domain-like"/>
    <property type="match status" value="1"/>
</dbReference>
<name>A0A2K9PN68_9FLAO</name>
<accession>A0A2K9PN68</accession>
<dbReference type="AlphaFoldDB" id="A0A2K9PN68"/>
<dbReference type="PANTHER" id="PTHR35532:SF5">
    <property type="entry name" value="CARBOHYDRATE-BINDING DOMAIN-CONTAINING PROTEIN"/>
    <property type="match status" value="1"/>
</dbReference>
<organism evidence="1 2">
    <name type="scientific">Flavivirga eckloniae</name>
    <dbReference type="NCBI Taxonomy" id="1803846"/>
    <lineage>
        <taxon>Bacteria</taxon>
        <taxon>Pseudomonadati</taxon>
        <taxon>Bacteroidota</taxon>
        <taxon>Flavobacteriia</taxon>
        <taxon>Flavobacteriales</taxon>
        <taxon>Flavobacteriaceae</taxon>
        <taxon>Flavivirga</taxon>
    </lineage>
</organism>
<dbReference type="InterPro" id="IPR038765">
    <property type="entry name" value="Papain-like_cys_pep_sf"/>
</dbReference>
<dbReference type="EMBL" id="CP025791">
    <property type="protein sequence ID" value="AUP78502.1"/>
    <property type="molecule type" value="Genomic_DNA"/>
</dbReference>
<sequence length="664" mass="76789">MKSFIAKIKFFIHVKRTKLYCLFLFALFYSCSDIPSKVKDNLNLARDNKKELETVINHYKAPKDSLKLKAAYFLIENMLYNYSLDGPRLQSFNNIFSIIEEAEKETPFKKDLSTGKFIRVDSIWNDFIKKEGFLSKYDLDVKPDLYYIKSEFLIENIEYAFKAWGLPWSKHLSFHEFCEYILPYRYRDEAISSWRPLFFDKYQSLVDSLVASGVNDPLIACKAIKRKLAPTRYCLLDYPTTMSAANMLKTKMGNCVQEAGLAVFGLRALGVPATHEQIPHHGSRSLGHDFNGVLDKEGTFVDLILNWDRIGAYTPDKSRRIPKIYRKTFSYNKNSLASLNTFNEEVPVYFKNPNIVDATGQYLENVDVDVKLTMPIPNNNKFVYLCVFNNKDWVAVDWARINENKVVFENVGVGVAYSPMYFHNNTLIPAAPPVLIDSNGNIKKNDPIQKEQSMVLKRKYTPDKSYAPLIHGKFQAANNKSFNNPVDLHQIRDTLDLIYYDVSVENPKQYRYVRYLFPEGSNGLIAEIAFFSEKDTKLTGNIIAAENIKNDVSIKKAFDENVLSFVSTVEKEKNQWIGLDFGRKQTVSKISFCPRSDKNDVWPGLNYELFYWENGWESLGIKEAINYQLEYKSPISGGLYLLKCLDEGKEERIFTYENGKQIWW</sequence>
<dbReference type="SUPFAM" id="SSF54001">
    <property type="entry name" value="Cysteine proteinases"/>
    <property type="match status" value="1"/>
</dbReference>
<keyword evidence="2" id="KW-1185">Reference proteome</keyword>
<dbReference type="RefSeq" id="WP_102755157.1">
    <property type="nucleotide sequence ID" value="NZ_CP025791.1"/>
</dbReference>
<dbReference type="PANTHER" id="PTHR35532">
    <property type="entry name" value="SIMILAR TO POLYHYDROXYALKANOATE DEPOLYMERASE"/>
    <property type="match status" value="1"/>
</dbReference>
<dbReference type="Proteomes" id="UP000235826">
    <property type="component" value="Chromosome"/>
</dbReference>
<dbReference type="Gene3D" id="2.60.120.260">
    <property type="entry name" value="Galactose-binding domain-like"/>
    <property type="match status" value="2"/>
</dbReference>
<dbReference type="KEGG" id="fek:C1H87_07170"/>
<dbReference type="PROSITE" id="PS51257">
    <property type="entry name" value="PROKAR_LIPOPROTEIN"/>
    <property type="match status" value="1"/>
</dbReference>
<dbReference type="OrthoDB" id="679512at2"/>
<reference evidence="1 2" key="1">
    <citation type="submission" date="2018-01" db="EMBL/GenBank/DDBJ databases">
        <title>Complete genome sequence of Flavivirga eckloniae ECD14 isolated from seaweed Ecklonia cava.</title>
        <authorList>
            <person name="Lee J.H."/>
            <person name="Baik K.S."/>
            <person name="Seong C.N."/>
        </authorList>
    </citation>
    <scope>NUCLEOTIDE SEQUENCE [LARGE SCALE GENOMIC DNA]</scope>
    <source>
        <strain evidence="1 2">ECD14</strain>
    </source>
</reference>
<protein>
    <recommendedName>
        <fullName evidence="3">F5/8 type C domain-containing protein</fullName>
    </recommendedName>
</protein>
<evidence type="ECO:0000313" key="2">
    <source>
        <dbReference type="Proteomes" id="UP000235826"/>
    </source>
</evidence>